<keyword evidence="2" id="KW-1185">Reference proteome</keyword>
<reference evidence="1" key="1">
    <citation type="submission" date="2023-07" db="EMBL/GenBank/DDBJ databases">
        <title>Two novel species in the genus Flavivirga.</title>
        <authorList>
            <person name="Kwon K."/>
        </authorList>
    </citation>
    <scope>NUCLEOTIDE SEQUENCE</scope>
    <source>
        <strain evidence="1">KACC 14157</strain>
    </source>
</reference>
<dbReference type="InterPro" id="IPR016032">
    <property type="entry name" value="Sig_transdc_resp-reg_C-effctor"/>
</dbReference>
<protein>
    <recommendedName>
        <fullName evidence="3">HTH luxR-type domain-containing protein</fullName>
    </recommendedName>
</protein>
<dbReference type="Gene3D" id="1.10.10.10">
    <property type="entry name" value="Winged helix-like DNA-binding domain superfamily/Winged helix DNA-binding domain"/>
    <property type="match status" value="1"/>
</dbReference>
<dbReference type="Proteomes" id="UP001176891">
    <property type="component" value="Unassembled WGS sequence"/>
</dbReference>
<dbReference type="SUPFAM" id="SSF46894">
    <property type="entry name" value="C-terminal effector domain of the bipartite response regulators"/>
    <property type="match status" value="1"/>
</dbReference>
<evidence type="ECO:0008006" key="3">
    <source>
        <dbReference type="Google" id="ProtNLM"/>
    </source>
</evidence>
<dbReference type="EMBL" id="JAUOEM010000005">
    <property type="protein sequence ID" value="MDO5988915.1"/>
    <property type="molecule type" value="Genomic_DNA"/>
</dbReference>
<evidence type="ECO:0000313" key="1">
    <source>
        <dbReference type="EMBL" id="MDO5988915.1"/>
    </source>
</evidence>
<sequence>MIQAQTLKLFNDKELTYLSLTYQGLNKKDIAKELQLNNTRAHVDIERLIFDKLSVNNWYNAFRRAFHLQLLNREDFLPIDIQEQASKVSNKIMKILRSTRINDKEKELAVYLALLSFQIKVEHSYLFKGKEK</sequence>
<comment type="caution">
    <text evidence="1">The sequence shown here is derived from an EMBL/GenBank/DDBJ whole genome shotgun (WGS) entry which is preliminary data.</text>
</comment>
<gene>
    <name evidence="1" type="ORF">Q4Q39_16010</name>
</gene>
<proteinExistence type="predicted"/>
<name>A0ABT8X5S6_9FLAO</name>
<organism evidence="1 2">
    <name type="scientific">Flavivirga amylovorans</name>
    <dbReference type="NCBI Taxonomy" id="870486"/>
    <lineage>
        <taxon>Bacteria</taxon>
        <taxon>Pseudomonadati</taxon>
        <taxon>Bacteroidota</taxon>
        <taxon>Flavobacteriia</taxon>
        <taxon>Flavobacteriales</taxon>
        <taxon>Flavobacteriaceae</taxon>
        <taxon>Flavivirga</taxon>
    </lineage>
</organism>
<dbReference type="InterPro" id="IPR036388">
    <property type="entry name" value="WH-like_DNA-bd_sf"/>
</dbReference>
<accession>A0ABT8X5S6</accession>
<dbReference type="RefSeq" id="WP_303283567.1">
    <property type="nucleotide sequence ID" value="NZ_BAABCZ010000004.1"/>
</dbReference>
<evidence type="ECO:0000313" key="2">
    <source>
        <dbReference type="Proteomes" id="UP001176891"/>
    </source>
</evidence>